<evidence type="ECO:0000313" key="2">
    <source>
        <dbReference type="Proteomes" id="UP000218335"/>
    </source>
</evidence>
<dbReference type="InterPro" id="IPR052922">
    <property type="entry name" value="Cytidylate_Kinase-2"/>
</dbReference>
<sequence length="151" mass="18072">MYRRIVILGMPGSGKSTLCVKIGKALNIPAYHLDRYAWEGDTLVPADVLQRHVTEIVKTEAWVMDGTYEATLDDRLARADLLIWLTDSRWRCILRVIRRYVMSKMHPQTGDNPDMISWEFIRYIWQYERHKTERLLRIYQPHADHCELWRR</sequence>
<accession>A0A2A4GXP1</accession>
<dbReference type="PANTHER" id="PTHR37816">
    <property type="entry name" value="YALI0E33011P"/>
    <property type="match status" value="1"/>
</dbReference>
<dbReference type="EMBL" id="MWUU01000007">
    <property type="protein sequence ID" value="PCF55298.1"/>
    <property type="molecule type" value="Genomic_DNA"/>
</dbReference>
<protein>
    <submittedName>
        <fullName evidence="1">DNA topology modulation protein FlaR</fullName>
    </submittedName>
</protein>
<dbReference type="InterPro" id="IPR027417">
    <property type="entry name" value="P-loop_NTPase"/>
</dbReference>
<dbReference type="SUPFAM" id="SSF52540">
    <property type="entry name" value="P-loop containing nucleoside triphosphate hydrolases"/>
    <property type="match status" value="1"/>
</dbReference>
<dbReference type="AlphaFoldDB" id="A0A2A4GXP1"/>
<comment type="caution">
    <text evidence="1">The sequence shown here is derived from an EMBL/GenBank/DDBJ whole genome shotgun (WGS) entry which is preliminary data.</text>
</comment>
<evidence type="ECO:0000313" key="1">
    <source>
        <dbReference type="EMBL" id="PCF55298.1"/>
    </source>
</evidence>
<dbReference type="Proteomes" id="UP000218335">
    <property type="component" value="Unassembled WGS sequence"/>
</dbReference>
<gene>
    <name evidence="1" type="ORF">B5C08_06515</name>
</gene>
<organism evidence="1 2">
    <name type="scientific">Staphylococcus delphini</name>
    <dbReference type="NCBI Taxonomy" id="53344"/>
    <lineage>
        <taxon>Bacteria</taxon>
        <taxon>Bacillati</taxon>
        <taxon>Bacillota</taxon>
        <taxon>Bacilli</taxon>
        <taxon>Bacillales</taxon>
        <taxon>Staphylococcaceae</taxon>
        <taxon>Staphylococcus</taxon>
        <taxon>Staphylococcus intermedius group</taxon>
    </lineage>
</organism>
<dbReference type="PANTHER" id="PTHR37816:SF2">
    <property type="entry name" value="DNA TOPOLOGY MODULATION PROTEIN FLAR-RELATED PROTEIN"/>
    <property type="match status" value="1"/>
</dbReference>
<name>A0A2A4GXP1_9STAP</name>
<reference evidence="1 2" key="1">
    <citation type="journal article" date="2017" name="PLoS ONE">
        <title>Development of a real-time PCR for detection of Staphylococcus pseudintermedius using a novel automated comparison of whole-genome sequences.</title>
        <authorList>
            <person name="Verstappen K.M."/>
            <person name="Huijbregts L."/>
            <person name="Spaninks M."/>
            <person name="Wagenaar J.A."/>
            <person name="Fluit A.C."/>
            <person name="Duim B."/>
        </authorList>
    </citation>
    <scope>NUCLEOTIDE SEQUENCE [LARGE SCALE GENOMIC DNA]</scope>
    <source>
        <strain evidence="1 2">215070706401-1</strain>
    </source>
</reference>
<dbReference type="RefSeq" id="WP_019167111.1">
    <property type="nucleotide sequence ID" value="NZ_MWRM01000007.1"/>
</dbReference>
<proteinExistence type="predicted"/>
<dbReference type="Gene3D" id="3.40.50.300">
    <property type="entry name" value="P-loop containing nucleotide triphosphate hydrolases"/>
    <property type="match status" value="1"/>
</dbReference>